<dbReference type="AlphaFoldDB" id="A0A813E1E7"/>
<dbReference type="PANTHER" id="PTHR23236:SF119">
    <property type="entry name" value="NUCLEAR RNA-BINDING PROTEIN SART-3"/>
    <property type="match status" value="1"/>
</dbReference>
<evidence type="ECO:0000256" key="1">
    <source>
        <dbReference type="ARBA" id="ARBA00022737"/>
    </source>
</evidence>
<dbReference type="PANTHER" id="PTHR23236">
    <property type="entry name" value="EUKARYOTIC TRANSLATION INITIATION FACTOR 4B/4H"/>
    <property type="match status" value="1"/>
</dbReference>
<feature type="non-terminal residue" evidence="6">
    <location>
        <position position="213"/>
    </location>
</feature>
<gene>
    <name evidence="6" type="ORF">PGLA1383_LOCUS11253</name>
</gene>
<comment type="caution">
    <text evidence="6">The sequence shown here is derived from an EMBL/GenBank/DDBJ whole genome shotgun (WGS) entry which is preliminary data.</text>
</comment>
<dbReference type="PROSITE" id="PS50102">
    <property type="entry name" value="RRM"/>
    <property type="match status" value="1"/>
</dbReference>
<accession>A0A813E1E7</accession>
<dbReference type="EMBL" id="CAJNNV010005768">
    <property type="protein sequence ID" value="CAE8592609.1"/>
    <property type="molecule type" value="Genomic_DNA"/>
</dbReference>
<dbReference type="Pfam" id="PF00076">
    <property type="entry name" value="RRM_1"/>
    <property type="match status" value="1"/>
</dbReference>
<dbReference type="Proteomes" id="UP000654075">
    <property type="component" value="Unassembled WGS sequence"/>
</dbReference>
<organism evidence="6 7">
    <name type="scientific">Polarella glacialis</name>
    <name type="common">Dinoflagellate</name>
    <dbReference type="NCBI Taxonomy" id="89957"/>
    <lineage>
        <taxon>Eukaryota</taxon>
        <taxon>Sar</taxon>
        <taxon>Alveolata</taxon>
        <taxon>Dinophyceae</taxon>
        <taxon>Suessiales</taxon>
        <taxon>Suessiaceae</taxon>
        <taxon>Polarella</taxon>
    </lineage>
</organism>
<proteinExistence type="predicted"/>
<dbReference type="InterPro" id="IPR012677">
    <property type="entry name" value="Nucleotide-bd_a/b_plait_sf"/>
</dbReference>
<feature type="non-terminal residue" evidence="6">
    <location>
        <position position="1"/>
    </location>
</feature>
<dbReference type="OrthoDB" id="444325at2759"/>
<keyword evidence="7" id="KW-1185">Reference proteome</keyword>
<name>A0A813E1E7_POLGL</name>
<keyword evidence="2 3" id="KW-0694">RNA-binding</keyword>
<feature type="compositionally biased region" description="Polar residues" evidence="4">
    <location>
        <begin position="49"/>
        <end position="66"/>
    </location>
</feature>
<keyword evidence="1" id="KW-0677">Repeat</keyword>
<dbReference type="InterPro" id="IPR035979">
    <property type="entry name" value="RBD_domain_sf"/>
</dbReference>
<reference evidence="6" key="1">
    <citation type="submission" date="2021-02" db="EMBL/GenBank/DDBJ databases">
        <authorList>
            <person name="Dougan E. K."/>
            <person name="Rhodes N."/>
            <person name="Thang M."/>
            <person name="Chan C."/>
        </authorList>
    </citation>
    <scope>NUCLEOTIDE SEQUENCE</scope>
</reference>
<dbReference type="SMART" id="SM00360">
    <property type="entry name" value="RRM"/>
    <property type="match status" value="1"/>
</dbReference>
<protein>
    <recommendedName>
        <fullName evidence="5">RRM domain-containing protein</fullName>
    </recommendedName>
</protein>
<feature type="region of interest" description="Disordered" evidence="4">
    <location>
        <begin position="40"/>
        <end position="86"/>
    </location>
</feature>
<evidence type="ECO:0000313" key="7">
    <source>
        <dbReference type="Proteomes" id="UP000654075"/>
    </source>
</evidence>
<evidence type="ECO:0000313" key="6">
    <source>
        <dbReference type="EMBL" id="CAE8592609.1"/>
    </source>
</evidence>
<dbReference type="Gene3D" id="3.30.70.330">
    <property type="match status" value="1"/>
</dbReference>
<dbReference type="GO" id="GO:0003723">
    <property type="term" value="F:RNA binding"/>
    <property type="evidence" value="ECO:0007669"/>
    <property type="project" value="UniProtKB-UniRule"/>
</dbReference>
<dbReference type="CDD" id="cd00590">
    <property type="entry name" value="RRM_SF"/>
    <property type="match status" value="1"/>
</dbReference>
<evidence type="ECO:0000259" key="5">
    <source>
        <dbReference type="PROSITE" id="PS50102"/>
    </source>
</evidence>
<sequence>PFQTPNGGHVCRCIGLGKVASKGKGRAAFHGLALSPATSMPETALKQRPANTTPSPFQVVSQSQESGGVKRDAEAMAEDDGPPPVPDTVFLGRLPANIEEKRIKAALKHCGTIERIQLAREDGEGSACKGYGWCTFSTPEEAQAACDLNDLLECGGRKMSISISKPKTRADGSSGGPQRKKREITIVIEPHAECWFCLVNPKVEKHMIVTATT</sequence>
<dbReference type="InterPro" id="IPR000504">
    <property type="entry name" value="RRM_dom"/>
</dbReference>
<feature type="domain" description="RRM" evidence="5">
    <location>
        <begin position="87"/>
        <end position="166"/>
    </location>
</feature>
<evidence type="ECO:0000256" key="4">
    <source>
        <dbReference type="SAM" id="MobiDB-lite"/>
    </source>
</evidence>
<evidence type="ECO:0000256" key="2">
    <source>
        <dbReference type="ARBA" id="ARBA00022884"/>
    </source>
</evidence>
<evidence type="ECO:0000256" key="3">
    <source>
        <dbReference type="PROSITE-ProRule" id="PRU00176"/>
    </source>
</evidence>
<dbReference type="SUPFAM" id="SSF54928">
    <property type="entry name" value="RNA-binding domain, RBD"/>
    <property type="match status" value="1"/>
</dbReference>